<keyword evidence="15" id="KW-1185">Reference proteome</keyword>
<evidence type="ECO:0000256" key="2">
    <source>
        <dbReference type="ARBA" id="ARBA00009634"/>
    </source>
</evidence>
<evidence type="ECO:0000259" key="13">
    <source>
        <dbReference type="PROSITE" id="PS50104"/>
    </source>
</evidence>
<dbReference type="InterPro" id="IPR000157">
    <property type="entry name" value="TIR_dom"/>
</dbReference>
<keyword evidence="5 12" id="KW-0732">Signal</keyword>
<proteinExistence type="inferred from homology"/>
<dbReference type="PANTHER" id="PTHR24365:SF541">
    <property type="entry name" value="PROTEIN TOLL-RELATED"/>
    <property type="match status" value="1"/>
</dbReference>
<evidence type="ECO:0000256" key="4">
    <source>
        <dbReference type="ARBA" id="ARBA00022692"/>
    </source>
</evidence>
<dbReference type="OrthoDB" id="6059556at2759"/>
<feature type="signal peptide" evidence="12">
    <location>
        <begin position="1"/>
        <end position="21"/>
    </location>
</feature>
<dbReference type="PROSITE" id="PS50104">
    <property type="entry name" value="TIR"/>
    <property type="match status" value="1"/>
</dbReference>
<dbReference type="SUPFAM" id="SSF52058">
    <property type="entry name" value="L domain-like"/>
    <property type="match status" value="2"/>
</dbReference>
<dbReference type="PANTHER" id="PTHR24365">
    <property type="entry name" value="TOLL-LIKE RECEPTOR"/>
    <property type="match status" value="1"/>
</dbReference>
<keyword evidence="4 11" id="KW-0812">Transmembrane</keyword>
<keyword evidence="6" id="KW-0677">Repeat</keyword>
<evidence type="ECO:0000256" key="5">
    <source>
        <dbReference type="ARBA" id="ARBA00022729"/>
    </source>
</evidence>
<evidence type="ECO:0000256" key="8">
    <source>
        <dbReference type="ARBA" id="ARBA00023136"/>
    </source>
</evidence>
<evidence type="ECO:0000256" key="9">
    <source>
        <dbReference type="ARBA" id="ARBA00023170"/>
    </source>
</evidence>
<name>A0A6J8BJ27_MYTCO</name>
<evidence type="ECO:0000256" key="10">
    <source>
        <dbReference type="ARBA" id="ARBA00023180"/>
    </source>
</evidence>
<feature type="domain" description="TIR" evidence="13">
    <location>
        <begin position="589"/>
        <end position="732"/>
    </location>
</feature>
<dbReference type="Pfam" id="PF13676">
    <property type="entry name" value="TIR_2"/>
    <property type="match status" value="1"/>
</dbReference>
<dbReference type="SMART" id="SM00369">
    <property type="entry name" value="LRR_TYP"/>
    <property type="match status" value="2"/>
</dbReference>
<sequence>MMINLCYLLLFLGSILTFNTAKENSFKANLRSDMEYLCPIKCQETNHGKCCCACMISQSELYSNITNRPLFVEQLDVTGFSSTLHDPYEYDVSKTNFEFVYQDGFLRRYPLNMCIYNIVTIDLTDNKFEEVGNVSCLMDLDTLILSYNLITFISNRTFVGLEKLRKVDLSYNRLKYLDNNLFASNTVFFADFSGNYFKELDVSNFLHDVSCNFNFENNNGHMTITNHENIQLGSEITEFCGHLNFANNSLSINPILLVNDNINPNEIVKYTAGGSLSLSGSMYVCDCKLAELIQLKYPDFIRLTSKELHESRCQSPESLKNKDIYEVWENKSLHDEMICDLTIPDGCKSFQTRDTMNEGCSIDPYIFKCNFLCPTQSDGCECRCTSQPSKQRLIVDCSNQNCTDLPRVIPKSKYKVTLIMSNNNITSVNCKYYYENIGVLDLRGNFVKYLSDDIGRMTAATEVRLEDHTLKTLPKSIQNLQPNVFHFGLKGIPCICDHIWIGEWQKYRPLNSQNFDKLYCSSNNITIEKYLDKAECDIESIDHELKTWISFSIIITSIVGVLTLVYYFRFEILLLRQRLKFSKKQFAPKEIDFYISYDGENDDVRKFVYNLDRFLRIHEYSTYITCRDAEIGETRENNILIHITKCKYVIIVQSSNMYTKNRIYSAFCRQEYRLAWNRFMQGNLNNILLLDFDNEGPGQYFHRKTVALYRFGMGLSVSNRKISLYDKILEIFSKTARSKQVLRNGWMKTNVKVSSEDLSTVVNFNSKNYM</sequence>
<dbReference type="Gene3D" id="3.40.50.10140">
    <property type="entry name" value="Toll/interleukin-1 receptor homology (TIR) domain"/>
    <property type="match status" value="1"/>
</dbReference>
<evidence type="ECO:0000256" key="6">
    <source>
        <dbReference type="ARBA" id="ARBA00022737"/>
    </source>
</evidence>
<keyword evidence="10" id="KW-0325">Glycoprotein</keyword>
<dbReference type="InterPro" id="IPR032675">
    <property type="entry name" value="LRR_dom_sf"/>
</dbReference>
<organism evidence="14 15">
    <name type="scientific">Mytilus coruscus</name>
    <name type="common">Sea mussel</name>
    <dbReference type="NCBI Taxonomy" id="42192"/>
    <lineage>
        <taxon>Eukaryota</taxon>
        <taxon>Metazoa</taxon>
        <taxon>Spiralia</taxon>
        <taxon>Lophotrochozoa</taxon>
        <taxon>Mollusca</taxon>
        <taxon>Bivalvia</taxon>
        <taxon>Autobranchia</taxon>
        <taxon>Pteriomorphia</taxon>
        <taxon>Mytilida</taxon>
        <taxon>Mytiloidea</taxon>
        <taxon>Mytilidae</taxon>
        <taxon>Mytilinae</taxon>
        <taxon>Mytilus</taxon>
    </lineage>
</organism>
<dbReference type="InterPro" id="IPR003591">
    <property type="entry name" value="Leu-rich_rpt_typical-subtyp"/>
</dbReference>
<dbReference type="Pfam" id="PF13855">
    <property type="entry name" value="LRR_8"/>
    <property type="match status" value="1"/>
</dbReference>
<keyword evidence="8 11" id="KW-0472">Membrane</keyword>
<dbReference type="SUPFAM" id="SSF52200">
    <property type="entry name" value="Toll/Interleukin receptor TIR domain"/>
    <property type="match status" value="1"/>
</dbReference>
<dbReference type="Gene3D" id="3.80.10.10">
    <property type="entry name" value="Ribonuclease Inhibitor"/>
    <property type="match status" value="2"/>
</dbReference>
<evidence type="ECO:0000256" key="7">
    <source>
        <dbReference type="ARBA" id="ARBA00022989"/>
    </source>
</evidence>
<comment type="similarity">
    <text evidence="2">Belongs to the Toll-like receptor family.</text>
</comment>
<evidence type="ECO:0000313" key="15">
    <source>
        <dbReference type="Proteomes" id="UP000507470"/>
    </source>
</evidence>
<protein>
    <recommendedName>
        <fullName evidence="13">TIR domain-containing protein</fullName>
    </recommendedName>
</protein>
<accession>A0A6J8BJ27</accession>
<comment type="subcellular location">
    <subcellularLocation>
        <location evidence="1">Membrane</location>
        <topology evidence="1">Single-pass membrane protein</topology>
    </subcellularLocation>
</comment>
<evidence type="ECO:0000256" key="11">
    <source>
        <dbReference type="SAM" id="Phobius"/>
    </source>
</evidence>
<dbReference type="GO" id="GO:0005886">
    <property type="term" value="C:plasma membrane"/>
    <property type="evidence" value="ECO:0007669"/>
    <property type="project" value="TreeGrafter"/>
</dbReference>
<dbReference type="InterPro" id="IPR001611">
    <property type="entry name" value="Leu-rich_rpt"/>
</dbReference>
<dbReference type="EMBL" id="CACVKT020003176">
    <property type="protein sequence ID" value="CAC5382217.1"/>
    <property type="molecule type" value="Genomic_DNA"/>
</dbReference>
<evidence type="ECO:0000313" key="14">
    <source>
        <dbReference type="EMBL" id="CAC5382217.1"/>
    </source>
</evidence>
<keyword evidence="7 11" id="KW-1133">Transmembrane helix</keyword>
<evidence type="ECO:0000256" key="3">
    <source>
        <dbReference type="ARBA" id="ARBA00022614"/>
    </source>
</evidence>
<dbReference type="Proteomes" id="UP000507470">
    <property type="component" value="Unassembled WGS sequence"/>
</dbReference>
<keyword evidence="9" id="KW-0675">Receptor</keyword>
<keyword evidence="3" id="KW-0433">Leucine-rich repeat</keyword>
<evidence type="ECO:0000256" key="12">
    <source>
        <dbReference type="SAM" id="SignalP"/>
    </source>
</evidence>
<evidence type="ECO:0000256" key="1">
    <source>
        <dbReference type="ARBA" id="ARBA00004167"/>
    </source>
</evidence>
<dbReference type="AlphaFoldDB" id="A0A6J8BJ27"/>
<feature type="transmembrane region" description="Helical" evidence="11">
    <location>
        <begin position="548"/>
        <end position="568"/>
    </location>
</feature>
<dbReference type="GO" id="GO:0007165">
    <property type="term" value="P:signal transduction"/>
    <property type="evidence" value="ECO:0007669"/>
    <property type="project" value="InterPro"/>
</dbReference>
<gene>
    <name evidence="14" type="ORF">MCOR_18066</name>
</gene>
<dbReference type="InterPro" id="IPR035897">
    <property type="entry name" value="Toll_tir_struct_dom_sf"/>
</dbReference>
<dbReference type="GO" id="GO:0038023">
    <property type="term" value="F:signaling receptor activity"/>
    <property type="evidence" value="ECO:0007669"/>
    <property type="project" value="TreeGrafter"/>
</dbReference>
<feature type="chain" id="PRO_5026974280" description="TIR domain-containing protein" evidence="12">
    <location>
        <begin position="22"/>
        <end position="770"/>
    </location>
</feature>
<reference evidence="14 15" key="1">
    <citation type="submission" date="2020-06" db="EMBL/GenBank/DDBJ databases">
        <authorList>
            <person name="Li R."/>
            <person name="Bekaert M."/>
        </authorList>
    </citation>
    <scope>NUCLEOTIDE SEQUENCE [LARGE SCALE GENOMIC DNA]</scope>
    <source>
        <strain evidence="15">wild</strain>
    </source>
</reference>